<comment type="subunit">
    <text evidence="9 10">The 4 large subunits of the cytochrome b6-f complex are cytochrome b6, subunit IV (17 kDa polypeptide, PetD), cytochrome f and the Rieske protein, while the 4 small subunits are PetG, PetL, PetM and PetN. The complex functions as a dimer.</text>
</comment>
<evidence type="ECO:0000256" key="10">
    <source>
        <dbReference type="HAMAP-Rule" id="MF_00433"/>
    </source>
</evidence>
<feature type="transmembrane region" description="Helical" evidence="10">
    <location>
        <begin position="6"/>
        <end position="26"/>
    </location>
</feature>
<comment type="similarity">
    <text evidence="10">Belongs to the PetL family.</text>
</comment>
<keyword evidence="3 10" id="KW-0812">Transmembrane</keyword>
<dbReference type="GO" id="GO:0009055">
    <property type="term" value="F:electron transfer activity"/>
    <property type="evidence" value="ECO:0007669"/>
    <property type="project" value="InterPro"/>
</dbReference>
<dbReference type="GO" id="GO:0009535">
    <property type="term" value="C:chloroplast thylakoid membrane"/>
    <property type="evidence" value="ECO:0007669"/>
    <property type="project" value="UniProtKB-SubCell"/>
</dbReference>
<keyword evidence="2 10" id="KW-0813">Transport</keyword>
<evidence type="ECO:0000256" key="2">
    <source>
        <dbReference type="ARBA" id="ARBA00022448"/>
    </source>
</evidence>
<evidence type="ECO:0000256" key="3">
    <source>
        <dbReference type="ARBA" id="ARBA00022692"/>
    </source>
</evidence>
<sequence length="31" mass="3604">MITIISYLGLLFSALIFTLFIYISLLKIRLI</sequence>
<keyword evidence="10" id="KW-0602">Photosynthesis</keyword>
<reference evidence="11" key="1">
    <citation type="journal article" date="2014" name="BMC Evol. Biol.">
        <title>Chloroplast phylogenomic analysis resolves deep-level relationships within the green algal class Trebouxiophyceae.</title>
        <authorList>
            <person name="Lemieux C."/>
            <person name="Otis C."/>
            <person name="Turmel M."/>
        </authorList>
    </citation>
    <scope>NUCLEOTIDE SEQUENCE</scope>
</reference>
<evidence type="ECO:0000256" key="8">
    <source>
        <dbReference type="ARBA" id="ARBA00025197"/>
    </source>
</evidence>
<proteinExistence type="inferred from homology"/>
<comment type="subcellular location">
    <subcellularLocation>
        <location evidence="1">Membrane</location>
        <topology evidence="1">Single-pass membrane protein</topology>
    </subcellularLocation>
    <subcellularLocation>
        <location evidence="10">Plastid</location>
        <location evidence="10">Chloroplast thylakoid membrane</location>
        <topology evidence="10">Single-pass membrane protein</topology>
    </subcellularLocation>
</comment>
<dbReference type="EMBL" id="KM462865">
    <property type="protein sequence ID" value="AIT93740.1"/>
    <property type="molecule type" value="Genomic_DNA"/>
</dbReference>
<dbReference type="GO" id="GO:0015979">
    <property type="term" value="P:photosynthesis"/>
    <property type="evidence" value="ECO:0007669"/>
    <property type="project" value="UniProtKB-KW"/>
</dbReference>
<evidence type="ECO:0000256" key="9">
    <source>
        <dbReference type="ARBA" id="ARBA00025834"/>
    </source>
</evidence>
<evidence type="ECO:0000313" key="11">
    <source>
        <dbReference type="EMBL" id="AIT93740.1"/>
    </source>
</evidence>
<dbReference type="GeneID" id="22158814"/>
<dbReference type="GO" id="GO:0009512">
    <property type="term" value="C:cytochrome b6f complex"/>
    <property type="evidence" value="ECO:0007669"/>
    <property type="project" value="InterPro"/>
</dbReference>
<evidence type="ECO:0000256" key="4">
    <source>
        <dbReference type="ARBA" id="ARBA00022982"/>
    </source>
</evidence>
<dbReference type="HAMAP" id="MF_00433">
    <property type="entry name" value="Cytb6_f_PetL"/>
    <property type="match status" value="1"/>
</dbReference>
<evidence type="ECO:0000256" key="7">
    <source>
        <dbReference type="ARBA" id="ARBA00023136"/>
    </source>
</evidence>
<gene>
    <name evidence="10 11" type="primary">petL</name>
</gene>
<name>A0A097KKL6_9CHLO</name>
<evidence type="ECO:0000256" key="6">
    <source>
        <dbReference type="ARBA" id="ARBA00023078"/>
    </source>
</evidence>
<accession>A0A097KKL6</accession>
<dbReference type="InterPro" id="IPR007802">
    <property type="entry name" value="Cyt_b6/f_cplx_su6"/>
</dbReference>
<keyword evidence="11" id="KW-0934">Plastid</keyword>
<protein>
    <recommendedName>
        <fullName evidence="10">Cytochrome b6-f complex subunit 6</fullName>
    </recommendedName>
    <alternativeName>
        <fullName evidence="10">Cytochrome b6-f complex subunit PetL</fullName>
    </alternativeName>
    <alternativeName>
        <fullName evidence="10">Cytochrome b6-f complex subunit VI</fullName>
    </alternativeName>
</protein>
<organism evidence="11">
    <name type="scientific">Edaphochlorella mirabilis</name>
    <dbReference type="NCBI Taxonomy" id="3083"/>
    <lineage>
        <taxon>Eukaryota</taxon>
        <taxon>Viridiplantae</taxon>
        <taxon>Chlorophyta</taxon>
        <taxon>core chlorophytes</taxon>
        <taxon>Trebouxiophyceae</taxon>
        <taxon>Prasiolales</taxon>
        <taxon>Prasiolaceae</taxon>
        <taxon>Edaphochlorella</taxon>
    </lineage>
</organism>
<dbReference type="AlphaFoldDB" id="A0A097KKL6"/>
<keyword evidence="11" id="KW-0150">Chloroplast</keyword>
<dbReference type="RefSeq" id="YP_009105155.1">
    <property type="nucleotide sequence ID" value="NC_025528.1"/>
</dbReference>
<keyword evidence="5 10" id="KW-1133">Transmembrane helix</keyword>
<comment type="function">
    <text evidence="8 10">Component of the cytochrome b6-f complex, which mediates electron transfer between photosystem II (PSII) and photosystem I (PSI), cyclic electron flow around PSI, and state transitions. PetL is important for photoautotrophic growth as well as for electron transfer efficiency and stability of the cytochrome b6-f complex.</text>
</comment>
<evidence type="ECO:0000256" key="1">
    <source>
        <dbReference type="ARBA" id="ARBA00004167"/>
    </source>
</evidence>
<dbReference type="Pfam" id="PF05115">
    <property type="entry name" value="PetL"/>
    <property type="match status" value="1"/>
</dbReference>
<keyword evidence="4 10" id="KW-0249">Electron transport</keyword>
<evidence type="ECO:0000256" key="5">
    <source>
        <dbReference type="ARBA" id="ARBA00022989"/>
    </source>
</evidence>
<keyword evidence="7 10" id="KW-0472">Membrane</keyword>
<dbReference type="SUPFAM" id="SSF103436">
    <property type="entry name" value="PetL subunit of the cytochrome b6f complex"/>
    <property type="match status" value="1"/>
</dbReference>
<geneLocation type="chloroplast" evidence="11"/>
<keyword evidence="6 10" id="KW-0793">Thylakoid</keyword>